<evidence type="ECO:0000313" key="3">
    <source>
        <dbReference type="EMBL" id="ASJ70720.1"/>
    </source>
</evidence>
<evidence type="ECO:0000313" key="4">
    <source>
        <dbReference type="Proteomes" id="UP000250079"/>
    </source>
</evidence>
<comment type="cofactor">
    <cofactor evidence="1">
        <name>pyridoxal 5'-phosphate</name>
        <dbReference type="ChEBI" id="CHEBI:597326"/>
    </cofactor>
</comment>
<sequence>MGILFLQGEEDVNGEKVWPLHDSAQLNTPYWDWKPRANPSVFPDHFGGTPPTHHLFGLREAVDMLLEEDMEHVWLRHRILATCVWKAVDAWGAGGQMRCHIPTPAYRSTAVTAIDTGAGDALRLRNWCESKMGVILGVGLKPTPSATLVDNGFRIGHMGHLSPAMLFGTLGCIDAGLKALDIAHGSGALEAASAWIASASVPDQC</sequence>
<dbReference type="InterPro" id="IPR015422">
    <property type="entry name" value="PyrdxlP-dep_Trfase_small"/>
</dbReference>
<reference evidence="3 4" key="1">
    <citation type="submission" date="2016-12" db="EMBL/GenBank/DDBJ databases">
        <authorList>
            <person name="Song W.-J."/>
            <person name="Kurnit D.M."/>
        </authorList>
    </citation>
    <scope>NUCLEOTIDE SEQUENCE [LARGE SCALE GENOMIC DNA]</scope>
    <source>
        <strain evidence="3 4">IMCC3135</strain>
    </source>
</reference>
<dbReference type="GO" id="GO:0004760">
    <property type="term" value="F:L-serine-pyruvate transaminase activity"/>
    <property type="evidence" value="ECO:0007669"/>
    <property type="project" value="UniProtKB-EC"/>
</dbReference>
<dbReference type="PANTHER" id="PTHR21152:SF40">
    <property type="entry name" value="ALANINE--GLYOXYLATE AMINOTRANSFERASE"/>
    <property type="match status" value="1"/>
</dbReference>
<keyword evidence="3" id="KW-0670">Pyruvate</keyword>
<dbReference type="PANTHER" id="PTHR21152">
    <property type="entry name" value="AMINOTRANSFERASE CLASS V"/>
    <property type="match status" value="1"/>
</dbReference>
<keyword evidence="3" id="KW-0808">Transferase</keyword>
<evidence type="ECO:0000256" key="2">
    <source>
        <dbReference type="ARBA" id="ARBA00022898"/>
    </source>
</evidence>
<dbReference type="EC" id="2.6.1.51" evidence="3"/>
<proteinExistence type="predicted"/>
<keyword evidence="3" id="KW-0032">Aminotransferase</keyword>
<accession>A0A2Z2NPL4</accession>
<dbReference type="RefSeq" id="WP_088916235.1">
    <property type="nucleotide sequence ID" value="NZ_CP018632.1"/>
</dbReference>
<dbReference type="EMBL" id="CP018632">
    <property type="protein sequence ID" value="ASJ70720.1"/>
    <property type="molecule type" value="Genomic_DNA"/>
</dbReference>
<organism evidence="3 4">
    <name type="scientific">Granulosicoccus antarcticus IMCC3135</name>
    <dbReference type="NCBI Taxonomy" id="1192854"/>
    <lineage>
        <taxon>Bacteria</taxon>
        <taxon>Pseudomonadati</taxon>
        <taxon>Pseudomonadota</taxon>
        <taxon>Gammaproteobacteria</taxon>
        <taxon>Chromatiales</taxon>
        <taxon>Granulosicoccaceae</taxon>
        <taxon>Granulosicoccus</taxon>
    </lineage>
</organism>
<dbReference type="InterPro" id="IPR015424">
    <property type="entry name" value="PyrdxlP-dep_Trfase"/>
</dbReference>
<keyword evidence="2" id="KW-0663">Pyridoxal phosphate</keyword>
<protein>
    <submittedName>
        <fullName evidence="3">Serine-pyruvate aminotransferase</fullName>
        <ecNumber evidence="3">2.6.1.51</ecNumber>
    </submittedName>
</protein>
<dbReference type="Gene3D" id="3.90.1150.10">
    <property type="entry name" value="Aspartate Aminotransferase, domain 1"/>
    <property type="match status" value="1"/>
</dbReference>
<dbReference type="KEGG" id="gai:IMCC3135_03035"/>
<name>A0A2Z2NPL4_9GAMM</name>
<dbReference type="GO" id="GO:0008453">
    <property type="term" value="F:alanine-glyoxylate transaminase activity"/>
    <property type="evidence" value="ECO:0007669"/>
    <property type="project" value="TreeGrafter"/>
</dbReference>
<dbReference type="GO" id="GO:0019265">
    <property type="term" value="P:glycine biosynthetic process, by transamination of glyoxylate"/>
    <property type="evidence" value="ECO:0007669"/>
    <property type="project" value="TreeGrafter"/>
</dbReference>
<dbReference type="Proteomes" id="UP000250079">
    <property type="component" value="Chromosome"/>
</dbReference>
<dbReference type="SUPFAM" id="SSF53383">
    <property type="entry name" value="PLP-dependent transferases"/>
    <property type="match status" value="1"/>
</dbReference>
<keyword evidence="4" id="KW-1185">Reference proteome</keyword>
<dbReference type="AlphaFoldDB" id="A0A2Z2NPL4"/>
<evidence type="ECO:0000256" key="1">
    <source>
        <dbReference type="ARBA" id="ARBA00001933"/>
    </source>
</evidence>
<gene>
    <name evidence="3" type="ORF">IMCC3135_03035</name>
</gene>
<dbReference type="OrthoDB" id="9766472at2"/>